<sequence length="41" mass="4376">MTIKDVKPKGPAPVTLPVEPKTENLKNSKGPAPVTLPKQPE</sequence>
<gene>
    <name evidence="2" type="ORF">I1A_004858</name>
</gene>
<organism evidence="2 3">
    <name type="scientific">Pseudomonas fluorescens R124</name>
    <dbReference type="NCBI Taxonomy" id="743713"/>
    <lineage>
        <taxon>Bacteria</taxon>
        <taxon>Pseudomonadati</taxon>
        <taxon>Pseudomonadota</taxon>
        <taxon>Gammaproteobacteria</taxon>
        <taxon>Pseudomonadales</taxon>
        <taxon>Pseudomonadaceae</taxon>
        <taxon>Pseudomonas</taxon>
    </lineage>
</organism>
<protein>
    <submittedName>
        <fullName evidence="2">Uncharacterized protein</fullName>
    </submittedName>
</protein>
<dbReference type="Proteomes" id="UP000006045">
    <property type="component" value="Chromosome"/>
</dbReference>
<dbReference type="AlphaFoldDB" id="A0A7U9CRX9"/>
<name>A0A7U9CRX9_PSEFL</name>
<evidence type="ECO:0000313" key="2">
    <source>
        <dbReference type="EMBL" id="EJZ60493.1"/>
    </source>
</evidence>
<evidence type="ECO:0000313" key="3">
    <source>
        <dbReference type="Proteomes" id="UP000006045"/>
    </source>
</evidence>
<dbReference type="EMBL" id="CM001561">
    <property type="protein sequence ID" value="EJZ60493.1"/>
    <property type="molecule type" value="Genomic_DNA"/>
</dbReference>
<proteinExistence type="predicted"/>
<feature type="region of interest" description="Disordered" evidence="1">
    <location>
        <begin position="1"/>
        <end position="41"/>
    </location>
</feature>
<accession>A0A7U9CRX9</accession>
<evidence type="ECO:0000256" key="1">
    <source>
        <dbReference type="SAM" id="MobiDB-lite"/>
    </source>
</evidence>
<reference evidence="2 3" key="1">
    <citation type="submission" date="2012-08" db="EMBL/GenBank/DDBJ databases">
        <title>The genome of cave-isolated P. fluorescens strain R124 demonstrates phenotypic adaptation to the mineral environment.</title>
        <authorList>
            <person name="Barton M.D."/>
            <person name="Petronio M."/>
            <person name="Giarrizzo J.G."/>
            <person name="Bowling B.V."/>
            <person name="Barton H.A."/>
        </authorList>
    </citation>
    <scope>NUCLEOTIDE SEQUENCE [LARGE SCALE GENOMIC DNA]</scope>
    <source>
        <strain evidence="2 3">R124</strain>
    </source>
</reference>